<organism evidence="2">
    <name type="scientific">Homalodisca liturata</name>
    <dbReference type="NCBI Taxonomy" id="320908"/>
    <lineage>
        <taxon>Eukaryota</taxon>
        <taxon>Metazoa</taxon>
        <taxon>Ecdysozoa</taxon>
        <taxon>Arthropoda</taxon>
        <taxon>Hexapoda</taxon>
        <taxon>Insecta</taxon>
        <taxon>Pterygota</taxon>
        <taxon>Neoptera</taxon>
        <taxon>Paraneoptera</taxon>
        <taxon>Hemiptera</taxon>
        <taxon>Auchenorrhyncha</taxon>
        <taxon>Membracoidea</taxon>
        <taxon>Cicadellidae</taxon>
        <taxon>Cicadellinae</taxon>
        <taxon>Proconiini</taxon>
        <taxon>Homalodisca</taxon>
    </lineage>
</organism>
<evidence type="ECO:0000256" key="1">
    <source>
        <dbReference type="SAM" id="Phobius"/>
    </source>
</evidence>
<accession>A0A1B6IA92</accession>
<keyword evidence="1" id="KW-1133">Transmembrane helix</keyword>
<reference evidence="2" key="1">
    <citation type="submission" date="2015-11" db="EMBL/GenBank/DDBJ databases">
        <title>De novo transcriptome assembly of four potential Pierce s Disease insect vectors from Arizona vineyards.</title>
        <authorList>
            <person name="Tassone E.E."/>
        </authorList>
    </citation>
    <scope>NUCLEOTIDE SEQUENCE</scope>
</reference>
<evidence type="ECO:0000313" key="2">
    <source>
        <dbReference type="EMBL" id="JAS83866.1"/>
    </source>
</evidence>
<proteinExistence type="predicted"/>
<dbReference type="EMBL" id="GECU01023840">
    <property type="protein sequence ID" value="JAS83866.1"/>
    <property type="molecule type" value="Transcribed_RNA"/>
</dbReference>
<dbReference type="AlphaFoldDB" id="A0A1B6IA92"/>
<sequence>MAKFSNNTKTLSSRFPKKEMNIKINNNKKFSIDKGCLISVDTVLGTNGVAIKSSRISSKVKITDLQSIKGSNFRKKIADKIQSIANKITFFLQFSTELSASSLIFLNTIALVVTIKVLIIKIGNEYCKENDVRDVNRNIDSKKIEVTKIPNITKKTTFPNLCLKV</sequence>
<gene>
    <name evidence="2" type="ORF">g.57850</name>
</gene>
<feature type="transmembrane region" description="Helical" evidence="1">
    <location>
        <begin position="100"/>
        <end position="119"/>
    </location>
</feature>
<protein>
    <submittedName>
        <fullName evidence="2">Uncharacterized protein</fullName>
    </submittedName>
</protein>
<name>A0A1B6IA92_9HEMI</name>
<keyword evidence="1" id="KW-0472">Membrane</keyword>
<keyword evidence="1" id="KW-0812">Transmembrane</keyword>
<feature type="non-terminal residue" evidence="2">
    <location>
        <position position="165"/>
    </location>
</feature>